<proteinExistence type="predicted"/>
<comment type="caution">
    <text evidence="1">The sequence shown here is derived from an EMBL/GenBank/DDBJ whole genome shotgun (WGS) entry which is preliminary data.</text>
</comment>
<dbReference type="Proteomes" id="UP001234297">
    <property type="component" value="Chromosome 7"/>
</dbReference>
<gene>
    <name evidence="1" type="ORF">MRB53_023313</name>
</gene>
<name>A0ACC2L9Q1_PERAE</name>
<keyword evidence="2" id="KW-1185">Reference proteome</keyword>
<sequence>MASQEVQQPHFIFIPFLAQGHMIPMMDMARLFAKRGVISTILTTSLNAARFKPVIDPAAESGLPIRLIQLDFPWQEAGLPQGVENVDEIASGNLGALFIPSLQLLQEQIERFLKEDHQPVPSCMISDFCLPWTYDIACKLNIPRIAFHGMCGFSLLCRLNLRRYKPHEGVGSEFELFVLPGLPDKIEIFKAHLQDDVINKGNSEVTEMFDRFAEVDLKSYGVVINSFNELELEYVDYYKKATGIKVWTIGPVSLCNKERSDKAQRGNKAAIDEKTCLNWLDSKKPKSVLYSCFGSISRLTPAQLREIALGLEASDQPFVFVIRKCERIAEIGISIGVKAALTWFDEEKSVLVKMEEAKKAVERLMGSDNEAEERRMRARELAESARKTMEEGGSSFNNMTLLIEDILEQTRQKVE</sequence>
<accession>A0ACC2L9Q1</accession>
<protein>
    <submittedName>
        <fullName evidence="1">Uncharacterized protein</fullName>
    </submittedName>
</protein>
<organism evidence="1 2">
    <name type="scientific">Persea americana</name>
    <name type="common">Avocado</name>
    <dbReference type="NCBI Taxonomy" id="3435"/>
    <lineage>
        <taxon>Eukaryota</taxon>
        <taxon>Viridiplantae</taxon>
        <taxon>Streptophyta</taxon>
        <taxon>Embryophyta</taxon>
        <taxon>Tracheophyta</taxon>
        <taxon>Spermatophyta</taxon>
        <taxon>Magnoliopsida</taxon>
        <taxon>Magnoliidae</taxon>
        <taxon>Laurales</taxon>
        <taxon>Lauraceae</taxon>
        <taxon>Persea</taxon>
    </lineage>
</organism>
<evidence type="ECO:0000313" key="2">
    <source>
        <dbReference type="Proteomes" id="UP001234297"/>
    </source>
</evidence>
<dbReference type="EMBL" id="CM056815">
    <property type="protein sequence ID" value="KAJ8629990.1"/>
    <property type="molecule type" value="Genomic_DNA"/>
</dbReference>
<reference evidence="1 2" key="1">
    <citation type="journal article" date="2022" name="Hortic Res">
        <title>A haplotype resolved chromosomal level avocado genome allows analysis of novel avocado genes.</title>
        <authorList>
            <person name="Nath O."/>
            <person name="Fletcher S.J."/>
            <person name="Hayward A."/>
            <person name="Shaw L.M."/>
            <person name="Masouleh A.K."/>
            <person name="Furtado A."/>
            <person name="Henry R.J."/>
            <person name="Mitter N."/>
        </authorList>
    </citation>
    <scope>NUCLEOTIDE SEQUENCE [LARGE SCALE GENOMIC DNA]</scope>
    <source>
        <strain evidence="2">cv. Hass</strain>
    </source>
</reference>
<evidence type="ECO:0000313" key="1">
    <source>
        <dbReference type="EMBL" id="KAJ8629990.1"/>
    </source>
</evidence>